<reference evidence="1 2" key="1">
    <citation type="submission" date="2020-04" db="EMBL/GenBank/DDBJ databases">
        <title>Flammeovirgaceae bacterium KN852 isolated from deep sea.</title>
        <authorList>
            <person name="Zhang D.-C."/>
        </authorList>
    </citation>
    <scope>NUCLEOTIDE SEQUENCE [LARGE SCALE GENOMIC DNA]</scope>
    <source>
        <strain evidence="1 2">KN852</strain>
    </source>
</reference>
<evidence type="ECO:0008006" key="3">
    <source>
        <dbReference type="Google" id="ProtNLM"/>
    </source>
</evidence>
<evidence type="ECO:0000313" key="1">
    <source>
        <dbReference type="EMBL" id="NMM50063.1"/>
    </source>
</evidence>
<proteinExistence type="predicted"/>
<dbReference type="EMBL" id="JABBNU010000011">
    <property type="protein sequence ID" value="NMM50063.1"/>
    <property type="molecule type" value="Genomic_DNA"/>
</dbReference>
<comment type="caution">
    <text evidence="1">The sequence shown here is derived from an EMBL/GenBank/DDBJ whole genome shotgun (WGS) entry which is preliminary data.</text>
</comment>
<organism evidence="1 2">
    <name type="scientific">Marinigracilibium pacificum</name>
    <dbReference type="NCBI Taxonomy" id="2729599"/>
    <lineage>
        <taxon>Bacteria</taxon>
        <taxon>Pseudomonadati</taxon>
        <taxon>Bacteroidota</taxon>
        <taxon>Cytophagia</taxon>
        <taxon>Cytophagales</taxon>
        <taxon>Flammeovirgaceae</taxon>
        <taxon>Marinigracilibium</taxon>
    </lineage>
</organism>
<dbReference type="AlphaFoldDB" id="A0A848IZU3"/>
<evidence type="ECO:0000313" key="2">
    <source>
        <dbReference type="Proteomes" id="UP000559010"/>
    </source>
</evidence>
<gene>
    <name evidence="1" type="ORF">HH304_16770</name>
</gene>
<keyword evidence="2" id="KW-1185">Reference proteome</keyword>
<sequence>MKHTEILKFGFLLFLLASCSFSRQHNGERDLLDIRFEPDTAHYFNSNILNLKQEVLAKYNSINNFYKIINNGITYVFTREEWKMSGKGFKVKESEIIDYIKEEMASDIEKSSQLTNKFKSNLKERISILDHPASFAELMMEDSVGSTLFLLKPKNSISYHEYYSRFTDSTTYRLEGEFIVPVSDEGVQKALLELTWIIDENSARILIPYSMLGEEMRYYYKKYFLFFYEKQDGQWLLDDVKSVDYKPEINLE</sequence>
<name>A0A848IZU3_9BACT</name>
<protein>
    <recommendedName>
        <fullName evidence="3">Lipoprotein</fullName>
    </recommendedName>
</protein>
<accession>A0A848IZU3</accession>
<dbReference type="Proteomes" id="UP000559010">
    <property type="component" value="Unassembled WGS sequence"/>
</dbReference>
<dbReference type="PROSITE" id="PS51257">
    <property type="entry name" value="PROKAR_LIPOPROTEIN"/>
    <property type="match status" value="1"/>
</dbReference>
<dbReference type="RefSeq" id="WP_169684230.1">
    <property type="nucleotide sequence ID" value="NZ_JABBNU010000011.1"/>
</dbReference>